<evidence type="ECO:0000256" key="2">
    <source>
        <dbReference type="ARBA" id="ARBA00022737"/>
    </source>
</evidence>
<dbReference type="PANTHER" id="PTHR24412">
    <property type="entry name" value="KELCH PROTEIN"/>
    <property type="match status" value="1"/>
</dbReference>
<sequence>MKADKFVDKTYQNDFMKGVNKLRQNEEYTDVTLQSGDVQIRCHRIVLAVASGYFKAMFKCGLKESTSDTVELTLEPETLTSVVDYMYTGEIELTVDNVENLVKACDVLQLDGPKSGCEDFIGCTSRLGQLCRIIQICSAVSTA</sequence>
<dbReference type="Gene3D" id="3.30.710.10">
    <property type="entry name" value="Potassium Channel Kv1.1, Chain A"/>
    <property type="match status" value="1"/>
</dbReference>
<evidence type="ECO:0000313" key="5">
    <source>
        <dbReference type="Proteomes" id="UP001209878"/>
    </source>
</evidence>
<dbReference type="InterPro" id="IPR011333">
    <property type="entry name" value="SKP1/BTB/POZ_sf"/>
</dbReference>
<accession>A0AAD9UD50</accession>
<keyword evidence="5" id="KW-1185">Reference proteome</keyword>
<dbReference type="InterPro" id="IPR000210">
    <property type="entry name" value="BTB/POZ_dom"/>
</dbReference>
<dbReference type="PANTHER" id="PTHR24412:SF441">
    <property type="entry name" value="KELCH-LIKE PROTEIN 28"/>
    <property type="match status" value="1"/>
</dbReference>
<dbReference type="EMBL" id="JAODUO010000247">
    <property type="protein sequence ID" value="KAK2184998.1"/>
    <property type="molecule type" value="Genomic_DNA"/>
</dbReference>
<comment type="caution">
    <text evidence="4">The sequence shown here is derived from an EMBL/GenBank/DDBJ whole genome shotgun (WGS) entry which is preliminary data.</text>
</comment>
<dbReference type="SMART" id="SM00225">
    <property type="entry name" value="BTB"/>
    <property type="match status" value="1"/>
</dbReference>
<name>A0AAD9UD50_RIDPI</name>
<reference evidence="4" key="1">
    <citation type="journal article" date="2023" name="Mol. Biol. Evol.">
        <title>Third-Generation Sequencing Reveals the Adaptive Role of the Epigenome in Three Deep-Sea Polychaetes.</title>
        <authorList>
            <person name="Perez M."/>
            <person name="Aroh O."/>
            <person name="Sun Y."/>
            <person name="Lan Y."/>
            <person name="Juniper S.K."/>
            <person name="Young C.R."/>
            <person name="Angers B."/>
            <person name="Qian P.Y."/>
        </authorList>
    </citation>
    <scope>NUCLEOTIDE SEQUENCE</scope>
    <source>
        <strain evidence="4">R07B-5</strain>
    </source>
</reference>
<proteinExistence type="predicted"/>
<dbReference type="SUPFAM" id="SSF54695">
    <property type="entry name" value="POZ domain"/>
    <property type="match status" value="1"/>
</dbReference>
<feature type="domain" description="BTB" evidence="3">
    <location>
        <begin position="29"/>
        <end position="95"/>
    </location>
</feature>
<protein>
    <recommendedName>
        <fullName evidence="3">BTB domain-containing protein</fullName>
    </recommendedName>
</protein>
<keyword evidence="2" id="KW-0677">Repeat</keyword>
<evidence type="ECO:0000259" key="3">
    <source>
        <dbReference type="PROSITE" id="PS50097"/>
    </source>
</evidence>
<evidence type="ECO:0000256" key="1">
    <source>
        <dbReference type="ARBA" id="ARBA00022441"/>
    </source>
</evidence>
<dbReference type="Pfam" id="PF00651">
    <property type="entry name" value="BTB"/>
    <property type="match status" value="1"/>
</dbReference>
<dbReference type="AlphaFoldDB" id="A0AAD9UD50"/>
<organism evidence="4 5">
    <name type="scientific">Ridgeia piscesae</name>
    <name type="common">Tubeworm</name>
    <dbReference type="NCBI Taxonomy" id="27915"/>
    <lineage>
        <taxon>Eukaryota</taxon>
        <taxon>Metazoa</taxon>
        <taxon>Spiralia</taxon>
        <taxon>Lophotrochozoa</taxon>
        <taxon>Annelida</taxon>
        <taxon>Polychaeta</taxon>
        <taxon>Sedentaria</taxon>
        <taxon>Canalipalpata</taxon>
        <taxon>Sabellida</taxon>
        <taxon>Siboglinidae</taxon>
        <taxon>Ridgeia</taxon>
    </lineage>
</organism>
<keyword evidence="1" id="KW-0880">Kelch repeat</keyword>
<dbReference type="CDD" id="cd18186">
    <property type="entry name" value="BTB_POZ_ZBTB_KLHL-like"/>
    <property type="match status" value="1"/>
</dbReference>
<gene>
    <name evidence="4" type="ORF">NP493_248g03072</name>
</gene>
<dbReference type="PROSITE" id="PS50097">
    <property type="entry name" value="BTB"/>
    <property type="match status" value="1"/>
</dbReference>
<dbReference type="Proteomes" id="UP001209878">
    <property type="component" value="Unassembled WGS sequence"/>
</dbReference>
<evidence type="ECO:0000313" key="4">
    <source>
        <dbReference type="EMBL" id="KAK2184998.1"/>
    </source>
</evidence>